<dbReference type="InterPro" id="IPR048646">
    <property type="entry name" value="RlmM_THUMP-like"/>
</dbReference>
<dbReference type="Pfam" id="PF01728">
    <property type="entry name" value="FtsJ"/>
    <property type="match status" value="1"/>
</dbReference>
<proteinExistence type="predicted"/>
<dbReference type="GO" id="GO:0032259">
    <property type="term" value="P:methylation"/>
    <property type="evidence" value="ECO:0007669"/>
    <property type="project" value="UniProtKB-KW"/>
</dbReference>
<dbReference type="Pfam" id="PF21239">
    <property type="entry name" value="RLMM_N"/>
    <property type="match status" value="1"/>
</dbReference>
<dbReference type="RefSeq" id="WP_035229287.1">
    <property type="nucleotide sequence ID" value="NZ_ARXV01000001.1"/>
</dbReference>
<evidence type="ECO:0000259" key="1">
    <source>
        <dbReference type="Pfam" id="PF01728"/>
    </source>
</evidence>
<dbReference type="Gene3D" id="3.40.50.150">
    <property type="entry name" value="Vaccinia Virus protein VP39"/>
    <property type="match status" value="1"/>
</dbReference>
<gene>
    <name evidence="4" type="ORF">Y5S_00081</name>
</gene>
<feature type="domain" description="Ribosomal RNA methyltransferase FtsJ" evidence="1">
    <location>
        <begin position="184"/>
        <end position="273"/>
    </location>
</feature>
<dbReference type="Gene3D" id="3.30.70.2810">
    <property type="match status" value="1"/>
</dbReference>
<feature type="domain" description="RlmM ferredoxin-like" evidence="2">
    <location>
        <begin position="12"/>
        <end position="72"/>
    </location>
</feature>
<dbReference type="PATRIC" id="fig|1177154.3.peg.82"/>
<dbReference type="PANTHER" id="PTHR37524">
    <property type="entry name" value="RIBOSOMAL RNA LARGE SUBUNIT METHYLTRANSFERASE M"/>
    <property type="match status" value="1"/>
</dbReference>
<dbReference type="InterPro" id="IPR002877">
    <property type="entry name" value="RNA_MeTrfase_FtsJ_dom"/>
</dbReference>
<protein>
    <submittedName>
        <fullName evidence="4">Putative 23S rRNA C2498 ribose 2'-O-ribose methyltransferase</fullName>
    </submittedName>
</protein>
<dbReference type="STRING" id="1177154.Y5S_00081"/>
<evidence type="ECO:0000259" key="2">
    <source>
        <dbReference type="Pfam" id="PF18125"/>
    </source>
</evidence>
<name>A0A095SPY0_9GAMM</name>
<dbReference type="PANTHER" id="PTHR37524:SF2">
    <property type="entry name" value="RIBOSOMAL RNA METHYLTRANSFERASE FTSJ DOMAIN-CONTAINING PROTEIN"/>
    <property type="match status" value="1"/>
</dbReference>
<dbReference type="SUPFAM" id="SSF53335">
    <property type="entry name" value="S-adenosyl-L-methionine-dependent methyltransferases"/>
    <property type="match status" value="1"/>
</dbReference>
<dbReference type="AlphaFoldDB" id="A0A095SPY0"/>
<dbReference type="Proteomes" id="UP000029444">
    <property type="component" value="Unassembled WGS sequence"/>
</dbReference>
<organism evidence="4 5">
    <name type="scientific">Alcanivorax nanhaiticus</name>
    <dbReference type="NCBI Taxonomy" id="1177154"/>
    <lineage>
        <taxon>Bacteria</taxon>
        <taxon>Pseudomonadati</taxon>
        <taxon>Pseudomonadota</taxon>
        <taxon>Gammaproteobacteria</taxon>
        <taxon>Oceanospirillales</taxon>
        <taxon>Alcanivoracaceae</taxon>
        <taxon>Alcanivorax</taxon>
    </lineage>
</organism>
<dbReference type="EMBL" id="ARXV01000001">
    <property type="protein sequence ID" value="KGD66414.1"/>
    <property type="molecule type" value="Genomic_DNA"/>
</dbReference>
<dbReference type="InterPro" id="IPR029063">
    <property type="entry name" value="SAM-dependent_MTases_sf"/>
</dbReference>
<keyword evidence="4" id="KW-0808">Transferase</keyword>
<dbReference type="Pfam" id="PF18125">
    <property type="entry name" value="RlmM_FDX"/>
    <property type="match status" value="1"/>
</dbReference>
<accession>A0A095SPY0</accession>
<comment type="caution">
    <text evidence="4">The sequence shown here is derived from an EMBL/GenBank/DDBJ whole genome shotgun (WGS) entry which is preliminary data.</text>
</comment>
<keyword evidence="5" id="KW-1185">Reference proteome</keyword>
<feature type="domain" description="Ribosomal RNA large subunit methyltransferase M THUMP-like" evidence="3">
    <location>
        <begin position="87"/>
        <end position="162"/>
    </location>
</feature>
<evidence type="ECO:0000313" key="4">
    <source>
        <dbReference type="EMBL" id="KGD66414.1"/>
    </source>
</evidence>
<dbReference type="NCBIfam" id="NF008734">
    <property type="entry name" value="PRK11760.1"/>
    <property type="match status" value="1"/>
</dbReference>
<dbReference type="Gene3D" id="3.30.2300.20">
    <property type="match status" value="1"/>
</dbReference>
<dbReference type="OrthoDB" id="154490at2"/>
<sequence>MPSDFLNTGTETLLALCRPGFEADLAAEMNFHAAEQMVAGYPRTTAGSGYVLWHSQQGSMSPLLQSGLIFARSLSLAVGEFMDIGDDRISALWPLLEDAAPFCELYLDHADTNEGRELQRFLKGFRKALEPRLKKAGLLRRKAANRIHLFFSDSHNGWVTISPAEVPLAEGGVRRLKLPAEAPSRSALKVEEALLRFFGSTEALTAKTAVDLGAAPGGWSWQLARRGIKVQAVDHGKLNARLLDEYPVQHIYGDAFTWRPKTSVDLVVCDVVDKPARTLQQMEKWLDQGWSKAALFNLKLPMKRRFQEVWQLLEKLATAMERHPERGEIIIKAAHLYYDREEITVWASYHRDY</sequence>
<evidence type="ECO:0000259" key="3">
    <source>
        <dbReference type="Pfam" id="PF21239"/>
    </source>
</evidence>
<dbReference type="InterPro" id="IPR040739">
    <property type="entry name" value="RlmM_FDX"/>
</dbReference>
<keyword evidence="4" id="KW-0489">Methyltransferase</keyword>
<evidence type="ECO:0000313" key="5">
    <source>
        <dbReference type="Proteomes" id="UP000029444"/>
    </source>
</evidence>
<dbReference type="GO" id="GO:0008168">
    <property type="term" value="F:methyltransferase activity"/>
    <property type="evidence" value="ECO:0007669"/>
    <property type="project" value="UniProtKB-KW"/>
</dbReference>
<reference evidence="4 5" key="1">
    <citation type="submission" date="2012-09" db="EMBL/GenBank/DDBJ databases">
        <title>Genome Sequence of alkane-degrading Bacterium Alcanivorax sp. 19-m-6.</title>
        <authorList>
            <person name="Lai Q."/>
            <person name="Shao Z."/>
        </authorList>
    </citation>
    <scope>NUCLEOTIDE SEQUENCE [LARGE SCALE GENOMIC DNA]</scope>
    <source>
        <strain evidence="4 5">19-m-6</strain>
    </source>
</reference>
<dbReference type="eggNOG" id="COG2933">
    <property type="taxonomic scope" value="Bacteria"/>
</dbReference>